<comment type="subcellular location">
    <subcellularLocation>
        <location evidence="2">Cell membrane</location>
        <topology evidence="2">Lipid-anchor</topology>
    </subcellularLocation>
</comment>
<dbReference type="GO" id="GO:0005886">
    <property type="term" value="C:plasma membrane"/>
    <property type="evidence" value="ECO:0007669"/>
    <property type="project" value="UniProtKB-SubCell"/>
</dbReference>
<evidence type="ECO:0000313" key="3">
    <source>
        <dbReference type="EMBL" id="UPL21467.1"/>
    </source>
</evidence>
<keyword evidence="2" id="KW-0449">Lipoprotein</keyword>
<dbReference type="Gene3D" id="1.20.1600.10">
    <property type="entry name" value="Outer membrane efflux proteins (OEP)"/>
    <property type="match status" value="1"/>
</dbReference>
<comment type="similarity">
    <text evidence="1 2">Belongs to the outer membrane factor (OMF) (TC 1.B.17) family.</text>
</comment>
<keyword evidence="2" id="KW-1134">Transmembrane beta strand</keyword>
<accession>A0AAE9KND2</accession>
<dbReference type="PANTHER" id="PTHR30203:SF32">
    <property type="entry name" value="CATION EFFLUX SYSTEM PROTEIN CUSC"/>
    <property type="match status" value="1"/>
</dbReference>
<protein>
    <submittedName>
        <fullName evidence="3">Efflux transporter outer membrane subunit</fullName>
    </submittedName>
</protein>
<dbReference type="SUPFAM" id="SSF56954">
    <property type="entry name" value="Outer membrane efflux proteins (OEP)"/>
    <property type="match status" value="1"/>
</dbReference>
<organism evidence="3 4">
    <name type="scientific">Alcaligenes faecalis</name>
    <dbReference type="NCBI Taxonomy" id="511"/>
    <lineage>
        <taxon>Bacteria</taxon>
        <taxon>Pseudomonadati</taxon>
        <taxon>Pseudomonadota</taxon>
        <taxon>Betaproteobacteria</taxon>
        <taxon>Burkholderiales</taxon>
        <taxon>Alcaligenaceae</taxon>
        <taxon>Alcaligenes</taxon>
    </lineage>
</organism>
<reference evidence="3" key="1">
    <citation type="submission" date="2022-04" db="EMBL/GenBank/DDBJ databases">
        <title>Genomic mining of Alcaligenes faecalis D334 producing ectoin and derivatives.</title>
        <authorList>
            <person name="Doan V.T."/>
            <person name="Quach N.T."/>
            <person name="Vu T.-H.-N."/>
            <person name="Phi Q.-T."/>
        </authorList>
    </citation>
    <scope>NUCLEOTIDE SEQUENCE</scope>
    <source>
        <strain evidence="3">D334</strain>
    </source>
</reference>
<dbReference type="RefSeq" id="WP_160289039.1">
    <property type="nucleotide sequence ID" value="NZ_CP095873.1"/>
</dbReference>
<dbReference type="NCBIfam" id="TIGR01845">
    <property type="entry name" value="outer_NodT"/>
    <property type="match status" value="1"/>
</dbReference>
<evidence type="ECO:0000256" key="1">
    <source>
        <dbReference type="ARBA" id="ARBA00007613"/>
    </source>
</evidence>
<dbReference type="AlphaFoldDB" id="A0AAE9KND2"/>
<dbReference type="Proteomes" id="UP000830925">
    <property type="component" value="Chromosome"/>
</dbReference>
<keyword evidence="2" id="KW-0564">Palmitate</keyword>
<name>A0AAE9KND2_ALCFA</name>
<dbReference type="GeneID" id="96776697"/>
<dbReference type="PANTHER" id="PTHR30203">
    <property type="entry name" value="OUTER MEMBRANE CATION EFFLUX PROTEIN"/>
    <property type="match status" value="1"/>
</dbReference>
<dbReference type="InterPro" id="IPR003423">
    <property type="entry name" value="OMP_efflux"/>
</dbReference>
<dbReference type="Pfam" id="PF02321">
    <property type="entry name" value="OEP"/>
    <property type="match status" value="2"/>
</dbReference>
<gene>
    <name evidence="3" type="ORF">MXF72_19130</name>
</gene>
<dbReference type="PROSITE" id="PS51257">
    <property type="entry name" value="PROKAR_LIPOPROTEIN"/>
    <property type="match status" value="1"/>
</dbReference>
<dbReference type="EMBL" id="CP095873">
    <property type="protein sequence ID" value="UPL21467.1"/>
    <property type="molecule type" value="Genomic_DNA"/>
</dbReference>
<dbReference type="Gene3D" id="2.20.200.10">
    <property type="entry name" value="Outer membrane efflux proteins (OEP)"/>
    <property type="match status" value="1"/>
</dbReference>
<proteinExistence type="inferred from homology"/>
<keyword evidence="2" id="KW-0732">Signal</keyword>
<feature type="chain" id="PRO_5041770663" evidence="2">
    <location>
        <begin position="22"/>
        <end position="457"/>
    </location>
</feature>
<sequence length="457" mass="50844">MSILRLFPALWCAALLSGCFAPLVPDLSRPQAQEWDSQVANEGPVVELRAWWHVLGDPQLDALVQEALAQNLDLAQMFSRVQGERQITERWSSKFLPALNADAHPVQDVPAQDMYFHASLDMVWELGLFGAMENARLKAMADLGYAQADLQSMRVTVIASVVRNYMDLAQARRQQALLEETAKLDEQALSLAQVRWQTHLGSYEALEQARLTQTQTRDQYLNLQERADRAARALALLLGRDQPDFLWAMGAQARLPQTFTLRQVPADLVRIRPDISMAQAEVLQAAAQVGVARSALYPRLRLGGSILYSYNITRNMRTSTDSVPSIGPMLDIPLWDWGARRARVRASEKELDAALLGYRKAVVTAVSEVEQSLAALVNQQSRIQTLQQASQVLQQGQIRQQTLVGLGLSSELELLQARRAHLKAQADLELAQDSRVLAFVALYKALGGAPLPQEQEP</sequence>
<evidence type="ECO:0000256" key="2">
    <source>
        <dbReference type="RuleBase" id="RU362097"/>
    </source>
</evidence>
<keyword evidence="2" id="KW-0812">Transmembrane</keyword>
<dbReference type="InterPro" id="IPR010131">
    <property type="entry name" value="MdtP/NodT-like"/>
</dbReference>
<feature type="signal peptide" evidence="2">
    <location>
        <begin position="1"/>
        <end position="21"/>
    </location>
</feature>
<evidence type="ECO:0000313" key="4">
    <source>
        <dbReference type="Proteomes" id="UP000830925"/>
    </source>
</evidence>
<keyword evidence="2" id="KW-0472">Membrane</keyword>
<dbReference type="GO" id="GO:0015562">
    <property type="term" value="F:efflux transmembrane transporter activity"/>
    <property type="evidence" value="ECO:0007669"/>
    <property type="project" value="InterPro"/>
</dbReference>